<dbReference type="GO" id="GO:0030258">
    <property type="term" value="P:lipid modification"/>
    <property type="evidence" value="ECO:0007669"/>
    <property type="project" value="TreeGrafter"/>
</dbReference>
<keyword evidence="7 19" id="KW-0812">Transmembrane</keyword>
<evidence type="ECO:0000256" key="12">
    <source>
        <dbReference type="ARBA" id="ARBA00023209"/>
    </source>
</evidence>
<dbReference type="Proteomes" id="UP001152747">
    <property type="component" value="Unassembled WGS sequence"/>
</dbReference>
<evidence type="ECO:0000256" key="18">
    <source>
        <dbReference type="ARBA" id="ARBA00039721"/>
    </source>
</evidence>
<dbReference type="EC" id="2.3.1.n6" evidence="17"/>
<feature type="transmembrane region" description="Helical" evidence="19">
    <location>
        <begin position="430"/>
        <end position="449"/>
    </location>
</feature>
<keyword evidence="9 19" id="KW-1133">Transmembrane helix</keyword>
<evidence type="ECO:0000256" key="1">
    <source>
        <dbReference type="ARBA" id="ARBA00004141"/>
    </source>
</evidence>
<dbReference type="EC" id="2.3.1.23" evidence="16"/>
<dbReference type="EMBL" id="CANHGI010000003">
    <property type="protein sequence ID" value="CAI5444583.1"/>
    <property type="molecule type" value="Genomic_DNA"/>
</dbReference>
<feature type="transmembrane region" description="Helical" evidence="19">
    <location>
        <begin position="20"/>
        <end position="38"/>
    </location>
</feature>
<evidence type="ECO:0000256" key="9">
    <source>
        <dbReference type="ARBA" id="ARBA00022989"/>
    </source>
</evidence>
<evidence type="ECO:0000256" key="17">
    <source>
        <dbReference type="ARBA" id="ARBA00038923"/>
    </source>
</evidence>
<keyword evidence="14" id="KW-0012">Acyltransferase</keyword>
<feature type="transmembrane region" description="Helical" evidence="19">
    <location>
        <begin position="398"/>
        <end position="418"/>
    </location>
</feature>
<dbReference type="OrthoDB" id="5974730at2759"/>
<evidence type="ECO:0000256" key="5">
    <source>
        <dbReference type="ARBA" id="ARBA00022516"/>
    </source>
</evidence>
<dbReference type="GO" id="GO:0047184">
    <property type="term" value="F:1-acylglycerophosphocholine O-acyltransferase activity"/>
    <property type="evidence" value="ECO:0007669"/>
    <property type="project" value="UniProtKB-EC"/>
</dbReference>
<dbReference type="InterPro" id="IPR004299">
    <property type="entry name" value="MBOAT_fam"/>
</dbReference>
<dbReference type="GO" id="GO:0071617">
    <property type="term" value="F:lysophospholipid acyltransferase activity"/>
    <property type="evidence" value="ECO:0007669"/>
    <property type="project" value="TreeGrafter"/>
</dbReference>
<keyword evidence="8" id="KW-0256">Endoplasmic reticulum</keyword>
<evidence type="ECO:0000256" key="3">
    <source>
        <dbReference type="ARBA" id="ARBA00005074"/>
    </source>
</evidence>
<name>A0A9P1IHE5_9PELO</name>
<feature type="transmembrane region" description="Helical" evidence="19">
    <location>
        <begin position="45"/>
        <end position="60"/>
    </location>
</feature>
<evidence type="ECO:0000256" key="2">
    <source>
        <dbReference type="ARBA" id="ARBA00004240"/>
    </source>
</evidence>
<evidence type="ECO:0000256" key="11">
    <source>
        <dbReference type="ARBA" id="ARBA00023136"/>
    </source>
</evidence>
<protein>
    <recommendedName>
        <fullName evidence="18">Lysophospholipid acyltransferase 5</fullName>
        <ecNumber evidence="16">2.3.1.23</ecNumber>
        <ecNumber evidence="17">2.3.1.n6</ecNumber>
    </recommendedName>
</protein>
<dbReference type="GO" id="GO:0005783">
    <property type="term" value="C:endoplasmic reticulum"/>
    <property type="evidence" value="ECO:0007669"/>
    <property type="project" value="UniProtKB-SubCell"/>
</dbReference>
<evidence type="ECO:0000256" key="10">
    <source>
        <dbReference type="ARBA" id="ARBA00023098"/>
    </source>
</evidence>
<dbReference type="GO" id="GO:0006656">
    <property type="term" value="P:phosphatidylcholine biosynthetic process"/>
    <property type="evidence" value="ECO:0007669"/>
    <property type="project" value="TreeGrafter"/>
</dbReference>
<comment type="subcellular location">
    <subcellularLocation>
        <location evidence="2">Endoplasmic reticulum</location>
    </subcellularLocation>
    <subcellularLocation>
        <location evidence="1">Membrane</location>
        <topology evidence="1">Multi-pass membrane protein</topology>
    </subcellularLocation>
</comment>
<keyword evidence="21" id="KW-1185">Reference proteome</keyword>
<proteinExistence type="inferred from homology"/>
<comment type="caution">
    <text evidence="20">The sequence shown here is derived from an EMBL/GenBank/DDBJ whole genome shotgun (WGS) entry which is preliminary data.</text>
</comment>
<organism evidence="20 21">
    <name type="scientific">Caenorhabditis angaria</name>
    <dbReference type="NCBI Taxonomy" id="860376"/>
    <lineage>
        <taxon>Eukaryota</taxon>
        <taxon>Metazoa</taxon>
        <taxon>Ecdysozoa</taxon>
        <taxon>Nematoda</taxon>
        <taxon>Chromadorea</taxon>
        <taxon>Rhabditida</taxon>
        <taxon>Rhabditina</taxon>
        <taxon>Rhabditomorpha</taxon>
        <taxon>Rhabditoidea</taxon>
        <taxon>Rhabditidae</taxon>
        <taxon>Peloderinae</taxon>
        <taxon>Caenorhabditis</taxon>
    </lineage>
</organism>
<comment type="pathway">
    <text evidence="15">Phospholipid metabolism.</text>
</comment>
<reference evidence="20" key="1">
    <citation type="submission" date="2022-11" db="EMBL/GenBank/DDBJ databases">
        <authorList>
            <person name="Kikuchi T."/>
        </authorList>
    </citation>
    <scope>NUCLEOTIDE SEQUENCE</scope>
    <source>
        <strain evidence="20">PS1010</strain>
    </source>
</reference>
<evidence type="ECO:0000256" key="8">
    <source>
        <dbReference type="ARBA" id="ARBA00022824"/>
    </source>
</evidence>
<evidence type="ECO:0000313" key="21">
    <source>
        <dbReference type="Proteomes" id="UP001152747"/>
    </source>
</evidence>
<dbReference type="InterPro" id="IPR049941">
    <property type="entry name" value="LPLAT_7/PORCN-like"/>
</dbReference>
<evidence type="ECO:0000256" key="4">
    <source>
        <dbReference type="ARBA" id="ARBA00010323"/>
    </source>
</evidence>
<comment type="similarity">
    <text evidence="4">Belongs to the membrane-bound acyltransferase family.</text>
</comment>
<evidence type="ECO:0000256" key="6">
    <source>
        <dbReference type="ARBA" id="ARBA00022679"/>
    </source>
</evidence>
<feature type="transmembrane region" description="Helical" evidence="19">
    <location>
        <begin position="336"/>
        <end position="352"/>
    </location>
</feature>
<keyword evidence="12" id="KW-0594">Phospholipid biosynthesis</keyword>
<evidence type="ECO:0000256" key="16">
    <source>
        <dbReference type="ARBA" id="ARBA00026120"/>
    </source>
</evidence>
<dbReference type="AlphaFoldDB" id="A0A9P1IHE5"/>
<keyword evidence="13" id="KW-1208">Phospholipid metabolism</keyword>
<evidence type="ECO:0000313" key="20">
    <source>
        <dbReference type="EMBL" id="CAI5444583.1"/>
    </source>
</evidence>
<dbReference type="PANTHER" id="PTHR13906">
    <property type="entry name" value="PORCUPINE"/>
    <property type="match status" value="1"/>
</dbReference>
<dbReference type="PANTHER" id="PTHR13906:SF14">
    <property type="entry name" value="LYSOPHOSPHOLIPID ACYLTRANSFERASE 5"/>
    <property type="match status" value="1"/>
</dbReference>
<dbReference type="Pfam" id="PF03062">
    <property type="entry name" value="MBOAT"/>
    <property type="match status" value="1"/>
</dbReference>
<feature type="transmembrane region" description="Helical" evidence="19">
    <location>
        <begin position="91"/>
        <end position="108"/>
    </location>
</feature>
<keyword evidence="5" id="KW-0444">Lipid biosynthesis</keyword>
<accession>A0A9P1IHE5</accession>
<evidence type="ECO:0000256" key="7">
    <source>
        <dbReference type="ARBA" id="ARBA00022692"/>
    </source>
</evidence>
<evidence type="ECO:0000256" key="15">
    <source>
        <dbReference type="ARBA" id="ARBA00025707"/>
    </source>
</evidence>
<dbReference type="GO" id="GO:0016020">
    <property type="term" value="C:membrane"/>
    <property type="evidence" value="ECO:0007669"/>
    <property type="project" value="UniProtKB-SubCell"/>
</dbReference>
<keyword evidence="6" id="KW-0808">Transferase</keyword>
<keyword evidence="11 19" id="KW-0472">Membrane</keyword>
<gene>
    <name evidence="20" type="ORF">CAMP_LOCUS7220</name>
</gene>
<evidence type="ECO:0000256" key="14">
    <source>
        <dbReference type="ARBA" id="ARBA00023315"/>
    </source>
</evidence>
<evidence type="ECO:0000256" key="19">
    <source>
        <dbReference type="SAM" id="Phobius"/>
    </source>
</evidence>
<keyword evidence="10" id="KW-0443">Lipid metabolism</keyword>
<comment type="pathway">
    <text evidence="3">Lipid metabolism; phospholipid metabolism.</text>
</comment>
<evidence type="ECO:0000256" key="13">
    <source>
        <dbReference type="ARBA" id="ARBA00023264"/>
    </source>
</evidence>
<sequence length="469" mass="53336">MGLVGTLSEATNASEDALRLLLSVLVGYPLAVLHRTVFYNKPAQIQHLFFVIVGISIWYFNCGNAVIHALLSILAAYFITNFMAGTDASVYAAHIVFLGHLLVGYWFAETDSYDITWTTPFCIMTLRFIGLVMDVYDGQQKPENLKADQKITAITDKPGLLEIAAFGLFFQGTLVGPQFTLAKFRSFVGGDWLDNGTTPQSAFLPSIGRFLAGCTYMVFNQWGQVWIPDAFFNSDAFFNLSFFWRWTWVTIWFRLTMYRYCSIWLITEGASILSGLGHNGKDAEGNDKWDGVRDLHIIKWETGHDYQSVVESFNCGTNTFAKNHIHRRLRWLNNKLASHVLTLGYLAIWHGYHLGYFLLFGIELACVQAQTQLYGLIARTPGWSEAISQPIARPFIWIFGKLTISYSMGFAFLMFGLIKTKYWIAPVQSLYFIGFIIYFVAWPALYHVLLQVLPRKPKAEKPVEPKKEL</sequence>